<feature type="transmembrane region" description="Helical" evidence="1">
    <location>
        <begin position="27"/>
        <end position="50"/>
    </location>
</feature>
<comment type="caution">
    <text evidence="2">The sequence shown here is derived from an EMBL/GenBank/DDBJ whole genome shotgun (WGS) entry which is preliminary data.</text>
</comment>
<dbReference type="OrthoDB" id="4851597at2759"/>
<sequence>LKINTIRVATIRFSFNNPIYSLRSIKVLILLSLITFYVILINIPFLYYFYNIDKIGVTFNNFKNVIK</sequence>
<evidence type="ECO:0000256" key="1">
    <source>
        <dbReference type="SAM" id="Phobius"/>
    </source>
</evidence>
<dbReference type="Proteomes" id="UP000434172">
    <property type="component" value="Unassembled WGS sequence"/>
</dbReference>
<proteinExistence type="predicted"/>
<gene>
    <name evidence="2" type="ORF">GQ607_017688</name>
</gene>
<dbReference type="AlphaFoldDB" id="A0A8H3VYI2"/>
<keyword evidence="1" id="KW-0472">Membrane</keyword>
<organism evidence="2 3">
    <name type="scientific">Colletotrichum asianum</name>
    <dbReference type="NCBI Taxonomy" id="702518"/>
    <lineage>
        <taxon>Eukaryota</taxon>
        <taxon>Fungi</taxon>
        <taxon>Dikarya</taxon>
        <taxon>Ascomycota</taxon>
        <taxon>Pezizomycotina</taxon>
        <taxon>Sordariomycetes</taxon>
        <taxon>Hypocreomycetidae</taxon>
        <taxon>Glomerellales</taxon>
        <taxon>Glomerellaceae</taxon>
        <taxon>Colletotrichum</taxon>
        <taxon>Colletotrichum gloeosporioides species complex</taxon>
    </lineage>
</organism>
<keyword evidence="3" id="KW-1185">Reference proteome</keyword>
<evidence type="ECO:0000313" key="3">
    <source>
        <dbReference type="Proteomes" id="UP000434172"/>
    </source>
</evidence>
<protein>
    <submittedName>
        <fullName evidence="2">Uncharacterized protein</fullName>
    </submittedName>
</protein>
<dbReference type="EMBL" id="WOWK01000238">
    <property type="protein sequence ID" value="KAF0315077.1"/>
    <property type="molecule type" value="Genomic_DNA"/>
</dbReference>
<evidence type="ECO:0000313" key="2">
    <source>
        <dbReference type="EMBL" id="KAF0315077.1"/>
    </source>
</evidence>
<reference evidence="2 3" key="1">
    <citation type="submission" date="2019-12" db="EMBL/GenBank/DDBJ databases">
        <title>A genome sequence resource for the geographically widespread anthracnose pathogen Colletotrichum asianum.</title>
        <authorList>
            <person name="Meng Y."/>
        </authorList>
    </citation>
    <scope>NUCLEOTIDE SEQUENCE [LARGE SCALE GENOMIC DNA]</scope>
    <source>
        <strain evidence="2 3">ICMP 18580</strain>
    </source>
</reference>
<feature type="non-terminal residue" evidence="2">
    <location>
        <position position="1"/>
    </location>
</feature>
<name>A0A8H3VYI2_9PEZI</name>
<keyword evidence="1" id="KW-0812">Transmembrane</keyword>
<keyword evidence="1" id="KW-1133">Transmembrane helix</keyword>
<accession>A0A8H3VYI2</accession>